<keyword evidence="1" id="KW-1133">Transmembrane helix</keyword>
<accession>A0ABT6BHW7</accession>
<sequence length="154" mass="17526">MTQFIEHSLKLIYHLTFLILHSTFYILHSLQTALLRLITLFCLMIPSLAFAQQAKTKKSLPEKKNAHLPYACIFEDGAYPATVIQRNTVTKDSTVFARIAVEIEGCFVIGIRFPKGSKFNQDSLQINDIDDLGNSIIQGQHGNYYIIQAKYEPF</sequence>
<dbReference type="RefSeq" id="WP_276343796.1">
    <property type="nucleotide sequence ID" value="NZ_JARJOW010000002.1"/>
</dbReference>
<keyword evidence="1" id="KW-0472">Membrane</keyword>
<reference evidence="2 3" key="1">
    <citation type="submission" date="2023-03" db="EMBL/GenBank/DDBJ databases">
        <title>Genome sequencing of Aquirufa.</title>
        <authorList>
            <person name="Pitt A."/>
            <person name="Hahn M.W."/>
        </authorList>
    </citation>
    <scope>NUCLEOTIDE SEQUENCE [LARGE SCALE GENOMIC DNA]</scope>
    <source>
        <strain evidence="2 3">WAEICH-18A</strain>
    </source>
</reference>
<feature type="transmembrane region" description="Helical" evidence="1">
    <location>
        <begin position="12"/>
        <end position="28"/>
    </location>
</feature>
<proteinExistence type="predicted"/>
<keyword evidence="1" id="KW-0812">Transmembrane</keyword>
<evidence type="ECO:0000313" key="3">
    <source>
        <dbReference type="Proteomes" id="UP001321344"/>
    </source>
</evidence>
<dbReference type="EMBL" id="JARJOW010000002">
    <property type="protein sequence ID" value="MDF5690052.1"/>
    <property type="molecule type" value="Genomic_DNA"/>
</dbReference>
<keyword evidence="3" id="KW-1185">Reference proteome</keyword>
<name>A0ABT6BHW7_9BACT</name>
<evidence type="ECO:0000313" key="2">
    <source>
        <dbReference type="EMBL" id="MDF5690052.1"/>
    </source>
</evidence>
<gene>
    <name evidence="2" type="ORF">PQG43_04190</name>
</gene>
<evidence type="ECO:0000256" key="1">
    <source>
        <dbReference type="SAM" id="Phobius"/>
    </source>
</evidence>
<organism evidence="2 3">
    <name type="scientific">Aquirufa aurantiipilula</name>
    <dbReference type="NCBI Taxonomy" id="2696561"/>
    <lineage>
        <taxon>Bacteria</taxon>
        <taxon>Pseudomonadati</taxon>
        <taxon>Bacteroidota</taxon>
        <taxon>Cytophagia</taxon>
        <taxon>Cytophagales</taxon>
        <taxon>Flectobacillaceae</taxon>
        <taxon>Aquirufa</taxon>
    </lineage>
</organism>
<protein>
    <submittedName>
        <fullName evidence="2">Uncharacterized protein</fullName>
    </submittedName>
</protein>
<dbReference type="Proteomes" id="UP001321344">
    <property type="component" value="Unassembled WGS sequence"/>
</dbReference>
<comment type="caution">
    <text evidence="2">The sequence shown here is derived from an EMBL/GenBank/DDBJ whole genome shotgun (WGS) entry which is preliminary data.</text>
</comment>